<dbReference type="PANTHER" id="PTHR44298:SF1">
    <property type="entry name" value="DNAJ HOMOLOG SUBFAMILY B MEMBER 11"/>
    <property type="match status" value="1"/>
</dbReference>
<evidence type="ECO:0000313" key="9">
    <source>
        <dbReference type="Proteomes" id="UP000001307"/>
    </source>
</evidence>
<comment type="function">
    <text evidence="6">As a co-chaperone for HSPA5 it is required for proper folding, trafficking or degradation of proteins. Binds directly to both unfolded proteins that are substrates for ERAD and nascent unfolded peptide chains, but dissociates from the HSPA5-unfolded protein complex before folding is completed. May help recruiting HSPA5 and other chaperones to the substrate. Stimulates HSPA5 ATPase activity. It is necessary for maturation and correct trafficking of PKD1.</text>
</comment>
<proteinExistence type="predicted"/>
<dbReference type="InterPro" id="IPR002939">
    <property type="entry name" value="DnaJ_C"/>
</dbReference>
<organism evidence="8">
    <name type="scientific">Oikopleura dioica</name>
    <name type="common">Tunicate</name>
    <dbReference type="NCBI Taxonomy" id="34765"/>
    <lineage>
        <taxon>Eukaryota</taxon>
        <taxon>Metazoa</taxon>
        <taxon>Chordata</taxon>
        <taxon>Tunicata</taxon>
        <taxon>Appendicularia</taxon>
        <taxon>Copelata</taxon>
        <taxon>Oikopleuridae</taxon>
        <taxon>Oikopleura</taxon>
    </lineage>
</organism>
<dbReference type="InterPro" id="IPR008971">
    <property type="entry name" value="HSP40/DnaJ_pept-bd"/>
</dbReference>
<evidence type="ECO:0000256" key="2">
    <source>
        <dbReference type="ARBA" id="ARBA00039611"/>
    </source>
</evidence>
<dbReference type="InterPro" id="IPR051736">
    <property type="entry name" value="DnaJ-B11-like"/>
</dbReference>
<dbReference type="InterPro" id="IPR036869">
    <property type="entry name" value="J_dom_sf"/>
</dbReference>
<protein>
    <recommendedName>
        <fullName evidence="2">DnaJ homolog subfamily B member 11</fullName>
    </recommendedName>
    <alternativeName>
        <fullName evidence="4">ER-associated DNAJ</fullName>
    </alternativeName>
    <alternativeName>
        <fullName evidence="5">ER-associated Hsp40 co-chaperone</fullName>
    </alternativeName>
    <alternativeName>
        <fullName evidence="3">Endoplasmic reticulum DNA J domain-containing protein 3</fullName>
    </alternativeName>
</protein>
<dbReference type="SMART" id="SM00271">
    <property type="entry name" value="DnaJ"/>
    <property type="match status" value="1"/>
</dbReference>
<gene>
    <name evidence="8" type="ORF">GSOID_T00001926001</name>
</gene>
<dbReference type="SUPFAM" id="SSF46565">
    <property type="entry name" value="Chaperone J-domain"/>
    <property type="match status" value="1"/>
</dbReference>
<dbReference type="Gene3D" id="1.10.287.110">
    <property type="entry name" value="DnaJ domain"/>
    <property type="match status" value="1"/>
</dbReference>
<evidence type="ECO:0000256" key="1">
    <source>
        <dbReference type="ARBA" id="ARBA00022729"/>
    </source>
</evidence>
<dbReference type="Pfam" id="PF00226">
    <property type="entry name" value="DnaJ"/>
    <property type="match status" value="1"/>
</dbReference>
<dbReference type="InParanoid" id="E4XRY1"/>
<dbReference type="Gene3D" id="2.60.260.20">
    <property type="entry name" value="Urease metallochaperone UreE, N-terminal domain"/>
    <property type="match status" value="2"/>
</dbReference>
<evidence type="ECO:0000256" key="6">
    <source>
        <dbReference type="ARBA" id="ARBA00046194"/>
    </source>
</evidence>
<dbReference type="InterPro" id="IPR001623">
    <property type="entry name" value="DnaJ_domain"/>
</dbReference>
<dbReference type="EMBL" id="FN653127">
    <property type="protein sequence ID" value="CBY12529.1"/>
    <property type="molecule type" value="Genomic_DNA"/>
</dbReference>
<evidence type="ECO:0000256" key="5">
    <source>
        <dbReference type="ARBA" id="ARBA00042329"/>
    </source>
</evidence>
<evidence type="ECO:0000259" key="7">
    <source>
        <dbReference type="PROSITE" id="PS50076"/>
    </source>
</evidence>
<evidence type="ECO:0000256" key="3">
    <source>
        <dbReference type="ARBA" id="ARBA00041532"/>
    </source>
</evidence>
<dbReference type="AlphaFoldDB" id="E4XRY1"/>
<dbReference type="CDD" id="cd10747">
    <property type="entry name" value="DnaJ_C"/>
    <property type="match status" value="1"/>
</dbReference>
<keyword evidence="1" id="KW-0732">Signal</keyword>
<dbReference type="SUPFAM" id="SSF49493">
    <property type="entry name" value="HSP40/DnaJ peptide-binding domain"/>
    <property type="match status" value="2"/>
</dbReference>
<accession>E4XRY1</accession>
<name>E4XRY1_OIKDI</name>
<dbReference type="Proteomes" id="UP000001307">
    <property type="component" value="Unassembled WGS sequence"/>
</dbReference>
<reference evidence="8" key="1">
    <citation type="journal article" date="2010" name="Science">
        <title>Plasticity of animal genome architecture unmasked by rapid evolution of a pelagic tunicate.</title>
        <authorList>
            <person name="Denoeud F."/>
            <person name="Henriet S."/>
            <person name="Mungpakdee S."/>
            <person name="Aury J.M."/>
            <person name="Da Silva C."/>
            <person name="Brinkmann H."/>
            <person name="Mikhaleva J."/>
            <person name="Olsen L.C."/>
            <person name="Jubin C."/>
            <person name="Canestro C."/>
            <person name="Bouquet J.M."/>
            <person name="Danks G."/>
            <person name="Poulain J."/>
            <person name="Campsteijn C."/>
            <person name="Adamski M."/>
            <person name="Cross I."/>
            <person name="Yadetie F."/>
            <person name="Muffato M."/>
            <person name="Louis A."/>
            <person name="Butcher S."/>
            <person name="Tsagkogeorga G."/>
            <person name="Konrad A."/>
            <person name="Singh S."/>
            <person name="Jensen M.F."/>
            <person name="Cong E.H."/>
            <person name="Eikeseth-Otteraa H."/>
            <person name="Noel B."/>
            <person name="Anthouard V."/>
            <person name="Porcel B.M."/>
            <person name="Kachouri-Lafond R."/>
            <person name="Nishino A."/>
            <person name="Ugolini M."/>
            <person name="Chourrout P."/>
            <person name="Nishida H."/>
            <person name="Aasland R."/>
            <person name="Huzurbazar S."/>
            <person name="Westhof E."/>
            <person name="Delsuc F."/>
            <person name="Lehrach H."/>
            <person name="Reinhardt R."/>
            <person name="Weissenbach J."/>
            <person name="Roy S.W."/>
            <person name="Artiguenave F."/>
            <person name="Postlethwait J.H."/>
            <person name="Manak J.R."/>
            <person name="Thompson E.M."/>
            <person name="Jaillon O."/>
            <person name="Du Pasquier L."/>
            <person name="Boudinot P."/>
            <person name="Liberles D.A."/>
            <person name="Volff J.N."/>
            <person name="Philippe H."/>
            <person name="Lenhard B."/>
            <person name="Roest Crollius H."/>
            <person name="Wincker P."/>
            <person name="Chourrout D."/>
        </authorList>
    </citation>
    <scope>NUCLEOTIDE SEQUENCE [LARGE SCALE GENOMIC DNA]</scope>
</reference>
<dbReference type="GO" id="GO:0051082">
    <property type="term" value="F:unfolded protein binding"/>
    <property type="evidence" value="ECO:0007669"/>
    <property type="project" value="InterPro"/>
</dbReference>
<evidence type="ECO:0000313" key="8">
    <source>
        <dbReference type="EMBL" id="CBY12529.1"/>
    </source>
</evidence>
<dbReference type="PANTHER" id="PTHR44298">
    <property type="entry name" value="DNAJ HOMOLOG SUBFAMILY B MEMBER 11"/>
    <property type="match status" value="1"/>
</dbReference>
<dbReference type="PRINTS" id="PR00625">
    <property type="entry name" value="JDOMAIN"/>
</dbReference>
<dbReference type="GO" id="GO:0006457">
    <property type="term" value="P:protein folding"/>
    <property type="evidence" value="ECO:0007669"/>
    <property type="project" value="InterPro"/>
</dbReference>
<sequence>MWCLAFLVTFALGKTDKDLYQILDIPRTASESEIKSAYKTIARQYHPDKNEDPEAVEIFQEATYAKEILTDEQMRQRYDSCGHQCLQDDPNMGGAGDFPDILQGFFNFPGQEKNAGPIKGDDVFVPLSVTLEEMYNGAEINYVRQKLVPETAPGLRKCNNQVVMKQVQQGMMIQMVQEEVCEQCQNIKWEPEEDTVEIEIQPGMPDGQVLFLEGEGEQSADGPPGDLKFVLHELLHPVFDRKAENLFLNVTISLQDALTGFETEATHLDGRSIQIKRTGITRPGFRQKLANEGMPKYGGGFGFLLVTFDIDFPTKILSEDEKIKVSEIFESLET</sequence>
<dbReference type="CDD" id="cd06257">
    <property type="entry name" value="DnaJ"/>
    <property type="match status" value="1"/>
</dbReference>
<dbReference type="Pfam" id="PF01556">
    <property type="entry name" value="DnaJ_C"/>
    <property type="match status" value="1"/>
</dbReference>
<dbReference type="OrthoDB" id="550424at2759"/>
<evidence type="ECO:0000256" key="4">
    <source>
        <dbReference type="ARBA" id="ARBA00041948"/>
    </source>
</evidence>
<dbReference type="FunFam" id="2.60.260.20:FF:000013">
    <property type="entry name" value="DnaJ subfamily B member 11"/>
    <property type="match status" value="1"/>
</dbReference>
<feature type="domain" description="J" evidence="7">
    <location>
        <begin position="18"/>
        <end position="82"/>
    </location>
</feature>
<dbReference type="PROSITE" id="PS50076">
    <property type="entry name" value="DNAJ_2"/>
    <property type="match status" value="1"/>
</dbReference>
<keyword evidence="9" id="KW-1185">Reference proteome</keyword>